<keyword evidence="3" id="KW-1185">Reference proteome</keyword>
<gene>
    <name evidence="2" type="ORF">ACHAWU_000826</name>
</gene>
<feature type="region of interest" description="Disordered" evidence="1">
    <location>
        <begin position="72"/>
        <end position="95"/>
    </location>
</feature>
<protein>
    <recommendedName>
        <fullName evidence="4">Membrane-associated protein</fullName>
    </recommendedName>
</protein>
<comment type="caution">
    <text evidence="2">The sequence shown here is derived from an EMBL/GenBank/DDBJ whole genome shotgun (WGS) entry which is preliminary data.</text>
</comment>
<dbReference type="PANTHER" id="PTHR13132">
    <property type="entry name" value="ALPHA- 1,6 -FUCOSYLTRANSFERASE"/>
    <property type="match status" value="1"/>
</dbReference>
<name>A0ABD3M7F7_9STRA</name>
<reference evidence="2 3" key="1">
    <citation type="submission" date="2024-10" db="EMBL/GenBank/DDBJ databases">
        <title>Updated reference genomes for cyclostephanoid diatoms.</title>
        <authorList>
            <person name="Roberts W.R."/>
            <person name="Alverson A.J."/>
        </authorList>
    </citation>
    <scope>NUCLEOTIDE SEQUENCE [LARGE SCALE GENOMIC DNA]</scope>
    <source>
        <strain evidence="2 3">AJA232-27</strain>
    </source>
</reference>
<dbReference type="EMBL" id="JALLBG020000200">
    <property type="protein sequence ID" value="KAL3759527.1"/>
    <property type="molecule type" value="Genomic_DNA"/>
</dbReference>
<dbReference type="AlphaFoldDB" id="A0ABD3M7F7"/>
<sequence>MSPFGSSSSPRSSMSMNPRRSNKLIISISMPCTLFVASVLAMLFVNYQMMNNYSIIGTRSYDAEIEAHAHDIPRQQSHHADNSQQRPVSAISTSSSSSLSPLLIKANSINSYWWPSASDGGGILGKIYTMQNPSDCTSHSTRFFVWRSRDRVEQDTRGLTAFAHAGMSHVLHAFTDGDQFNLFGSRVLINEDALWPMAKGCLHGPETMECYFEPLTSCTLSHVDAITSSNATTLVDVHDEYDRSIRTVYSSRKVWYRVTNNKYSWTKLPNEKEHSQLTLTAALIAYYFRPKLWLRNEIDKRVRQSIPLDLNPERTVGVPIRRSDKCHGHNITGSAAGELECPALEDYLDGLQKFIQFDPLIENVIVTSEDKSACDEFLQLLKDNHPNLRVIVNVGDVQQGTGSGSKLESYVEGAANSDVIASALSSMHLHLRARYFVITSKSTWTSTITVMARVYGFATEVFAIDVGRNHNAFSGLAREGCSKAKD</sequence>
<proteinExistence type="predicted"/>
<evidence type="ECO:0008006" key="4">
    <source>
        <dbReference type="Google" id="ProtNLM"/>
    </source>
</evidence>
<evidence type="ECO:0000313" key="3">
    <source>
        <dbReference type="Proteomes" id="UP001530293"/>
    </source>
</evidence>
<evidence type="ECO:0000256" key="1">
    <source>
        <dbReference type="SAM" id="MobiDB-lite"/>
    </source>
</evidence>
<evidence type="ECO:0000313" key="2">
    <source>
        <dbReference type="EMBL" id="KAL3759527.1"/>
    </source>
</evidence>
<dbReference type="Gene3D" id="3.40.50.11350">
    <property type="match status" value="1"/>
</dbReference>
<organism evidence="2 3">
    <name type="scientific">Discostella pseudostelligera</name>
    <dbReference type="NCBI Taxonomy" id="259834"/>
    <lineage>
        <taxon>Eukaryota</taxon>
        <taxon>Sar</taxon>
        <taxon>Stramenopiles</taxon>
        <taxon>Ochrophyta</taxon>
        <taxon>Bacillariophyta</taxon>
        <taxon>Coscinodiscophyceae</taxon>
        <taxon>Thalassiosirophycidae</taxon>
        <taxon>Stephanodiscales</taxon>
        <taxon>Stephanodiscaceae</taxon>
        <taxon>Discostella</taxon>
    </lineage>
</organism>
<dbReference type="PANTHER" id="PTHR13132:SF29">
    <property type="entry name" value="ALPHA-(1,6)-FUCOSYLTRANSFERASE"/>
    <property type="match status" value="1"/>
</dbReference>
<accession>A0ABD3M7F7</accession>
<dbReference type="Proteomes" id="UP001530293">
    <property type="component" value="Unassembled WGS sequence"/>
</dbReference>
<feature type="compositionally biased region" description="Basic and acidic residues" evidence="1">
    <location>
        <begin position="72"/>
        <end position="81"/>
    </location>
</feature>